<name>I3YJQ3_ALIFI</name>
<accession>I3YJQ3</accession>
<evidence type="ECO:0000259" key="1">
    <source>
        <dbReference type="Pfam" id="PF03235"/>
    </source>
</evidence>
<dbReference type="AlphaFoldDB" id="I3YJQ3"/>
<dbReference type="PANTHER" id="PTHR37292">
    <property type="entry name" value="VNG6097C"/>
    <property type="match status" value="1"/>
</dbReference>
<sequence length="540" mass="62592">MTLPEPLTVTFSGLIGDIEKGLIKIPQFQRDFVWDIEKSANLIDSIIKGYPIGTFIFWKTKERLRSIRNIGGIVLPNPENGDFVNFVLDGQQRLTSLFASLRGAQINQEHLTVDYSNIFINLEALDDEQIVVCDVQNLTEGQYIKLTDLIYGGLAHLSQYDLKYHTKLDEYKNRIGSYLFSIITLKDASLDVATEVFTRINVSGQPLSLFEIMVAKTFDAEKDFDLSEKFNNFIDSIRPLNYDTIPDITVLQTISILLSKECTRKQILKLDKNKFIACWDKGIDAIERAIEYFRNSYRIPVSHLLPYNALIVPFAYFFYQHPEKPIGNMQQYLQDYFWRCALSGRFSSSVETKLAQDIKKIDLIINNQLPTYDWVIDISTQYIESQGWFSVSRSYIKSLLCILAYHQPKSFNDNSIVRISNDWLKQANSKNYHHFFPKAYLSKHGVEDFYANHIANITIVDDYLNKRVIGAKAPSQYMRTFAKHNECLSETMKTHLIVNLDKFGIWTNDYFAFFKARITVFHKELKKRICTTDNVIINQE</sequence>
<proteinExistence type="predicted"/>
<dbReference type="PANTHER" id="PTHR37292:SF2">
    <property type="entry name" value="DUF262 DOMAIN-CONTAINING PROTEIN"/>
    <property type="match status" value="1"/>
</dbReference>
<evidence type="ECO:0000313" key="2">
    <source>
        <dbReference type="EMBL" id="AFL77221.1"/>
    </source>
</evidence>
<feature type="domain" description="GmrSD restriction endonucleases N-terminal" evidence="1">
    <location>
        <begin position="13"/>
        <end position="217"/>
    </location>
</feature>
<evidence type="ECO:0000313" key="3">
    <source>
        <dbReference type="Proteomes" id="UP000006052"/>
    </source>
</evidence>
<dbReference type="KEGG" id="afd:Alfi_0850"/>
<organism evidence="2 3">
    <name type="scientific">Alistipes finegoldii (strain DSM 17242 / JCM 16770 / CCUG 46020 / CIP 107999 / KCTC 15236 / AHN 2437)</name>
    <dbReference type="NCBI Taxonomy" id="679935"/>
    <lineage>
        <taxon>Bacteria</taxon>
        <taxon>Pseudomonadati</taxon>
        <taxon>Bacteroidota</taxon>
        <taxon>Bacteroidia</taxon>
        <taxon>Bacteroidales</taxon>
        <taxon>Rikenellaceae</taxon>
        <taxon>Alistipes</taxon>
    </lineage>
</organism>
<dbReference type="Proteomes" id="UP000006052">
    <property type="component" value="Chromosome"/>
</dbReference>
<dbReference type="eggNOG" id="COG1479">
    <property type="taxonomic scope" value="Bacteria"/>
</dbReference>
<dbReference type="EMBL" id="CP003274">
    <property type="protein sequence ID" value="AFL77221.1"/>
    <property type="molecule type" value="Genomic_DNA"/>
</dbReference>
<dbReference type="Pfam" id="PF03235">
    <property type="entry name" value="GmrSD_N"/>
    <property type="match status" value="1"/>
</dbReference>
<dbReference type="STRING" id="679935.Alfi_0850"/>
<dbReference type="HOGENOM" id="CLU_021082_0_1_10"/>
<protein>
    <recommendedName>
        <fullName evidence="1">GmrSD restriction endonucleases N-terminal domain-containing protein</fullName>
    </recommendedName>
</protein>
<dbReference type="PATRIC" id="fig|679935.3.peg.780"/>
<reference evidence="3" key="1">
    <citation type="journal article" date="2013" name="Stand. Genomic Sci.">
        <title>Complete genome sequence of the bile-resistant pigment-producing anaerobe Alistipes finegoldii type strain (AHN2437(T)).</title>
        <authorList>
            <person name="Mavromatis K."/>
            <person name="Stackebrandt E."/>
            <person name="Munk C."/>
            <person name="Lapidus A."/>
            <person name="Nolan M."/>
            <person name="Lucas S."/>
            <person name="Hammon N."/>
            <person name="Deshpande S."/>
            <person name="Cheng J.F."/>
            <person name="Tapia R."/>
            <person name="Goodwin L.A."/>
            <person name="Pitluck S."/>
            <person name="Liolios K."/>
            <person name="Pagani I."/>
            <person name="Ivanova N."/>
            <person name="Mikhailova N."/>
            <person name="Huntemann M."/>
            <person name="Pati A."/>
            <person name="Chen A."/>
            <person name="Palaniappan K."/>
            <person name="Land M."/>
            <person name="Hauser L."/>
            <person name="Rohde M."/>
            <person name="Gronow S."/>
            <person name="Goker M."/>
            <person name="Detter J.C."/>
            <person name="Bristow J."/>
            <person name="Eisen J.A."/>
            <person name="Markowitz V."/>
            <person name="Hugenholtz P."/>
            <person name="Kyrpides N.C."/>
            <person name="Klenk H.P."/>
            <person name="Woyke T."/>
        </authorList>
    </citation>
    <scope>NUCLEOTIDE SEQUENCE</scope>
    <source>
        <strain evidence="3">DSM 17242 / JCM 16770 / AHN 2437 / CCUG 46020 / CIP 107999</strain>
    </source>
</reference>
<gene>
    <name evidence="2" type="ordered locus">Alfi_0850</name>
</gene>
<dbReference type="InterPro" id="IPR004919">
    <property type="entry name" value="GmrSD_N"/>
</dbReference>
<dbReference type="RefSeq" id="WP_014774899.1">
    <property type="nucleotide sequence ID" value="NC_018011.1"/>
</dbReference>
<dbReference type="eggNOG" id="COG3472">
    <property type="taxonomic scope" value="Bacteria"/>
</dbReference>